<keyword evidence="3" id="KW-1003">Cell membrane</keyword>
<dbReference type="OrthoDB" id="9810457at2"/>
<reference evidence="8 9" key="1">
    <citation type="submission" date="2018-06" db="EMBL/GenBank/DDBJ databases">
        <title>Genomic Encyclopedia of Type Strains, Phase III (KMG-III): the genomes of soil and plant-associated and newly described type strains.</title>
        <authorList>
            <person name="Whitman W."/>
        </authorList>
    </citation>
    <scope>NUCLEOTIDE SEQUENCE [LARGE SCALE GENOMIC DNA]</scope>
    <source>
        <strain evidence="8 9">CECT 7732</strain>
    </source>
</reference>
<feature type="transmembrane region" description="Helical" evidence="7">
    <location>
        <begin position="293"/>
        <end position="314"/>
    </location>
</feature>
<protein>
    <recommendedName>
        <fullName evidence="10">Permease</fullName>
    </recommendedName>
</protein>
<feature type="transmembrane region" description="Helical" evidence="7">
    <location>
        <begin position="6"/>
        <end position="26"/>
    </location>
</feature>
<feature type="transmembrane region" description="Helical" evidence="7">
    <location>
        <begin position="66"/>
        <end position="85"/>
    </location>
</feature>
<keyword evidence="6 7" id="KW-0472">Membrane</keyword>
<evidence type="ECO:0000313" key="8">
    <source>
        <dbReference type="EMBL" id="RBO85838.1"/>
    </source>
</evidence>
<evidence type="ECO:0000256" key="5">
    <source>
        <dbReference type="ARBA" id="ARBA00022989"/>
    </source>
</evidence>
<evidence type="ECO:0000256" key="3">
    <source>
        <dbReference type="ARBA" id="ARBA00022475"/>
    </source>
</evidence>
<dbReference type="AlphaFoldDB" id="A0A366D990"/>
<name>A0A366D990_9GAMM</name>
<dbReference type="EMBL" id="QNRF01000001">
    <property type="protein sequence ID" value="RBO85838.1"/>
    <property type="molecule type" value="Genomic_DNA"/>
</dbReference>
<organism evidence="8 9">
    <name type="scientific">Marinomonas aquiplantarum</name>
    <dbReference type="NCBI Taxonomy" id="491951"/>
    <lineage>
        <taxon>Bacteria</taxon>
        <taxon>Pseudomonadati</taxon>
        <taxon>Pseudomonadota</taxon>
        <taxon>Gammaproteobacteria</taxon>
        <taxon>Oceanospirillales</taxon>
        <taxon>Oceanospirillaceae</taxon>
        <taxon>Marinomonas</taxon>
    </lineage>
</organism>
<evidence type="ECO:0008006" key="10">
    <source>
        <dbReference type="Google" id="ProtNLM"/>
    </source>
</evidence>
<dbReference type="GO" id="GO:0055085">
    <property type="term" value="P:transmembrane transport"/>
    <property type="evidence" value="ECO:0007669"/>
    <property type="project" value="InterPro"/>
</dbReference>
<keyword evidence="9" id="KW-1185">Reference proteome</keyword>
<feature type="transmembrane region" description="Helical" evidence="7">
    <location>
        <begin position="261"/>
        <end position="281"/>
    </location>
</feature>
<dbReference type="GO" id="GO:0016020">
    <property type="term" value="C:membrane"/>
    <property type="evidence" value="ECO:0007669"/>
    <property type="project" value="UniProtKB-SubCell"/>
</dbReference>
<feature type="transmembrane region" description="Helical" evidence="7">
    <location>
        <begin position="233"/>
        <end position="255"/>
    </location>
</feature>
<dbReference type="PANTHER" id="PTHR36838">
    <property type="entry name" value="AUXIN EFFLUX CARRIER FAMILY PROTEIN"/>
    <property type="match status" value="1"/>
</dbReference>
<evidence type="ECO:0000256" key="1">
    <source>
        <dbReference type="ARBA" id="ARBA00004141"/>
    </source>
</evidence>
<dbReference type="RefSeq" id="WP_113872746.1">
    <property type="nucleotide sequence ID" value="NZ_QNRF01000001.1"/>
</dbReference>
<feature type="transmembrane region" description="Helical" evidence="7">
    <location>
        <begin position="172"/>
        <end position="192"/>
    </location>
</feature>
<evidence type="ECO:0000256" key="7">
    <source>
        <dbReference type="SAM" id="Phobius"/>
    </source>
</evidence>
<evidence type="ECO:0000313" key="9">
    <source>
        <dbReference type="Proteomes" id="UP000252086"/>
    </source>
</evidence>
<feature type="transmembrane region" description="Helical" evidence="7">
    <location>
        <begin position="204"/>
        <end position="226"/>
    </location>
</feature>
<comment type="subcellular location">
    <subcellularLocation>
        <location evidence="1">Membrane</location>
        <topology evidence="1">Multi-pass membrane protein</topology>
    </subcellularLocation>
</comment>
<keyword evidence="2" id="KW-0813">Transport</keyword>
<comment type="caution">
    <text evidence="8">The sequence shown here is derived from an EMBL/GenBank/DDBJ whole genome shotgun (WGS) entry which is preliminary data.</text>
</comment>
<keyword evidence="4 7" id="KW-0812">Transmembrane</keyword>
<dbReference type="InterPro" id="IPR004776">
    <property type="entry name" value="Mem_transp_PIN-like"/>
</dbReference>
<feature type="transmembrane region" description="Helical" evidence="7">
    <location>
        <begin position="127"/>
        <end position="151"/>
    </location>
</feature>
<dbReference type="Proteomes" id="UP000252086">
    <property type="component" value="Unassembled WGS sequence"/>
</dbReference>
<gene>
    <name evidence="8" type="ORF">DFP76_101112</name>
</gene>
<dbReference type="PANTHER" id="PTHR36838:SF3">
    <property type="entry name" value="TRANSPORTER AUXIN EFFLUX CARRIER EC FAMILY"/>
    <property type="match status" value="1"/>
</dbReference>
<proteinExistence type="predicted"/>
<feature type="transmembrane region" description="Helical" evidence="7">
    <location>
        <begin position="38"/>
        <end position="60"/>
    </location>
</feature>
<accession>A0A366D990</accession>
<evidence type="ECO:0000256" key="4">
    <source>
        <dbReference type="ARBA" id="ARBA00022692"/>
    </source>
</evidence>
<evidence type="ECO:0000256" key="2">
    <source>
        <dbReference type="ARBA" id="ARBA00022448"/>
    </source>
</evidence>
<sequence>MDVVLNITAPIFLLILVGFAAARYGFIPLNALAGLSRFVLYLALPSLIFVKLSAMDFWQVFHPDYILVYALGGLGTFLVTILLGWKLIKADLVTAGVFGVGATMSNSAFIGFPVLLQFFDEPMTQAFVMALMVENLILLPVCLIFIETMLGQQRQQQGANSKSLGWVVIKRITTNPLLIALTAGMCFSILSLPVPEFAQRGLSLLADGAAPTALVVIGGSLVGVSIRGHLSAIALVAVGKLILFPVLVMLLLMFTPEMNPALKVSVLVFAAMPMFSSYPIVCGEYGQRSFCASTLLVTTVLSFLTLSILLRFLATN</sequence>
<keyword evidence="5 7" id="KW-1133">Transmembrane helix</keyword>
<evidence type="ECO:0000256" key="6">
    <source>
        <dbReference type="ARBA" id="ARBA00023136"/>
    </source>
</evidence>
<dbReference type="Pfam" id="PF03547">
    <property type="entry name" value="Mem_trans"/>
    <property type="match status" value="1"/>
</dbReference>
<feature type="transmembrane region" description="Helical" evidence="7">
    <location>
        <begin position="92"/>
        <end position="115"/>
    </location>
</feature>